<dbReference type="AlphaFoldDB" id="A0A6V1WUR7"/>
<dbReference type="InterPro" id="IPR043822">
    <property type="entry name" value="EsV_1_7_cys"/>
</dbReference>
<name>A0A6V1WUR7_HETAK</name>
<reference evidence="1" key="1">
    <citation type="submission" date="2021-01" db="EMBL/GenBank/DDBJ databases">
        <authorList>
            <person name="Corre E."/>
            <person name="Pelletier E."/>
            <person name="Niang G."/>
            <person name="Scheremetjew M."/>
            <person name="Finn R."/>
            <person name="Kale V."/>
            <person name="Holt S."/>
            <person name="Cochrane G."/>
            <person name="Meng A."/>
            <person name="Brown T."/>
            <person name="Cohen L."/>
        </authorList>
    </citation>
    <scope>NUCLEOTIDE SEQUENCE</scope>
    <source>
        <strain evidence="1">CCMP3107</strain>
    </source>
</reference>
<dbReference type="Gene3D" id="6.10.140.110">
    <property type="match status" value="1"/>
</dbReference>
<dbReference type="Pfam" id="PF19114">
    <property type="entry name" value="EsV_1_7_cys"/>
    <property type="match status" value="4"/>
</dbReference>
<dbReference type="EMBL" id="HBIU01058568">
    <property type="protein sequence ID" value="CAE0651515.1"/>
    <property type="molecule type" value="Transcribed_RNA"/>
</dbReference>
<dbReference type="SMART" id="SM01425">
    <property type="entry name" value="EsV_1_7"/>
    <property type="match status" value="4"/>
</dbReference>
<accession>A0A6V1WUR7</accession>
<gene>
    <name evidence="1" type="ORF">HAKA00212_LOCUS25472</name>
</gene>
<sequence length="258" mass="29593">MEEIQTLLTQAQGLGVRLEGFAKSIEAQIDEKQLNFFESVCEALMQTLNELDESVECFEEEVVTNLKPRHRSKRRKYKDPDKALCLVLNCNKKPTFCWPPEAKVCMEHKMQGMIKATESNQKVAVCEHNGCQKEPLFNKKKNRMAKYCSDHKEEGMVTKKSCYNKACAKVPCYNYKYEKEGKFCTKHRVHGMVYITKQICEYANCTKKSCYNYAGEPRAKYCSGHRAPGMIDVVFPKCRVPRPPPPSGTQRSLYLSAS</sequence>
<organism evidence="1">
    <name type="scientific">Heterosigma akashiwo</name>
    <name type="common">Chromophytic alga</name>
    <name type="synonym">Heterosigma carterae</name>
    <dbReference type="NCBI Taxonomy" id="2829"/>
    <lineage>
        <taxon>Eukaryota</taxon>
        <taxon>Sar</taxon>
        <taxon>Stramenopiles</taxon>
        <taxon>Ochrophyta</taxon>
        <taxon>Raphidophyceae</taxon>
        <taxon>Chattonellales</taxon>
        <taxon>Chattonellaceae</taxon>
        <taxon>Heterosigma</taxon>
    </lineage>
</organism>
<protein>
    <submittedName>
        <fullName evidence="1">Uncharacterized protein</fullName>
    </submittedName>
</protein>
<proteinExistence type="predicted"/>
<evidence type="ECO:0000313" key="1">
    <source>
        <dbReference type="EMBL" id="CAE0651515.1"/>
    </source>
</evidence>